<dbReference type="AlphaFoldDB" id="A0A139KTA6"/>
<dbReference type="CDD" id="cd06171">
    <property type="entry name" value="Sigma70_r4"/>
    <property type="match status" value="1"/>
</dbReference>
<evidence type="ECO:0000313" key="8">
    <source>
        <dbReference type="EMBL" id="KAA4661737.1"/>
    </source>
</evidence>
<reference evidence="13 14" key="2">
    <citation type="journal article" date="2019" name="Nat. Med.">
        <title>A library of human gut bacterial isolates paired with longitudinal multiomics data enables mechanistic microbiome research.</title>
        <authorList>
            <person name="Poyet M."/>
            <person name="Groussin M."/>
            <person name="Gibbons S.M."/>
            <person name="Avila-Pacheco J."/>
            <person name="Jiang X."/>
            <person name="Kearney S.M."/>
            <person name="Perrotta A.R."/>
            <person name="Berdy B."/>
            <person name="Zhao S."/>
            <person name="Lieberman T.D."/>
            <person name="Swanson P.K."/>
            <person name="Smith M."/>
            <person name="Roesemann S."/>
            <person name="Alexander J.E."/>
            <person name="Rich S.A."/>
            <person name="Livny J."/>
            <person name="Vlamakis H."/>
            <person name="Clish C."/>
            <person name="Bullock K."/>
            <person name="Deik A."/>
            <person name="Scott J."/>
            <person name="Pierce K.A."/>
            <person name="Xavier R.J."/>
            <person name="Alm E.J."/>
        </authorList>
    </citation>
    <scope>NUCLEOTIDE SEQUENCE [LARGE SCALE GENOMIC DNA]</scope>
    <source>
        <strain evidence="8 15">BIOML-A14</strain>
        <strain evidence="7 13">BIOML-A163</strain>
        <strain evidence="9 14">BIOML-A2</strain>
    </source>
</reference>
<dbReference type="Proteomes" id="UP000183670">
    <property type="component" value="Unassembled WGS sequence"/>
</dbReference>
<dbReference type="Proteomes" id="UP000323717">
    <property type="component" value="Unassembled WGS sequence"/>
</dbReference>
<protein>
    <submittedName>
        <fullName evidence="8 11">RNA polymerase sigma-70 factor</fullName>
    </submittedName>
</protein>
<dbReference type="NCBIfam" id="TIGR02985">
    <property type="entry name" value="Sig70_bacteroi1"/>
    <property type="match status" value="1"/>
</dbReference>
<evidence type="ECO:0000256" key="3">
    <source>
        <dbReference type="ARBA" id="ARBA00023082"/>
    </source>
</evidence>
<keyword evidence="4" id="KW-0804">Transcription</keyword>
<feature type="domain" description="RNA polymerase sigma-70 region 2" evidence="5">
    <location>
        <begin position="23"/>
        <end position="87"/>
    </location>
</feature>
<dbReference type="EMBL" id="JAQNZF010000006">
    <property type="protein sequence ID" value="MDC2741859.1"/>
    <property type="molecule type" value="Genomic_DNA"/>
</dbReference>
<dbReference type="RefSeq" id="WP_004311175.1">
    <property type="nucleotide sequence ID" value="NZ_CAAKNR010000210.1"/>
</dbReference>
<evidence type="ECO:0000313" key="14">
    <source>
        <dbReference type="Proteomes" id="UP000375690"/>
    </source>
</evidence>
<evidence type="ECO:0000259" key="5">
    <source>
        <dbReference type="Pfam" id="PF04542"/>
    </source>
</evidence>
<dbReference type="Gene3D" id="1.10.1740.10">
    <property type="match status" value="1"/>
</dbReference>
<proteinExistence type="inferred from homology"/>
<evidence type="ECO:0000256" key="1">
    <source>
        <dbReference type="ARBA" id="ARBA00010641"/>
    </source>
</evidence>
<dbReference type="InterPro" id="IPR036388">
    <property type="entry name" value="WH-like_DNA-bd_sf"/>
</dbReference>
<dbReference type="InterPro" id="IPR039425">
    <property type="entry name" value="RNA_pol_sigma-70-like"/>
</dbReference>
<name>A0A139KTA6_BACOV</name>
<reference evidence="10" key="3">
    <citation type="submission" date="2022-10" db="EMBL/GenBank/DDBJ databases">
        <title>Human gut microbiome strain richness.</title>
        <authorList>
            <person name="Chen-Liaw A."/>
        </authorList>
    </citation>
    <scope>NUCLEOTIDE SEQUENCE</scope>
    <source>
        <strain evidence="10">BSD2780120875st1_E1_BSD2780120875_150330</strain>
    </source>
</reference>
<dbReference type="Pfam" id="PF04542">
    <property type="entry name" value="Sigma70_r2"/>
    <property type="match status" value="1"/>
</dbReference>
<organism evidence="8 15">
    <name type="scientific">Bacteroides ovatus</name>
    <dbReference type="NCBI Taxonomy" id="28116"/>
    <lineage>
        <taxon>Bacteria</taxon>
        <taxon>Pseudomonadati</taxon>
        <taxon>Bacteroidota</taxon>
        <taxon>Bacteroidia</taxon>
        <taxon>Bacteroidales</taxon>
        <taxon>Bacteroidaceae</taxon>
        <taxon>Bacteroides</taxon>
    </lineage>
</organism>
<evidence type="ECO:0000256" key="4">
    <source>
        <dbReference type="ARBA" id="ARBA00023163"/>
    </source>
</evidence>
<evidence type="ECO:0000313" key="9">
    <source>
        <dbReference type="EMBL" id="KAB1327664.1"/>
    </source>
</evidence>
<keyword evidence="3" id="KW-0731">Sigma factor</keyword>
<evidence type="ECO:0000313" key="12">
    <source>
        <dbReference type="Proteomes" id="UP000183670"/>
    </source>
</evidence>
<dbReference type="EMBL" id="VWFC01000008">
    <property type="protein sequence ID" value="KAB1327664.1"/>
    <property type="molecule type" value="Genomic_DNA"/>
</dbReference>
<feature type="domain" description="RNA polymerase sigma factor 70 region 4 type 2" evidence="6">
    <location>
        <begin position="120"/>
        <end position="171"/>
    </location>
</feature>
<dbReference type="InterPro" id="IPR014327">
    <property type="entry name" value="RNA_pol_sigma70_bacteroid"/>
</dbReference>
<gene>
    <name evidence="9" type="ORF">F3B53_09315</name>
    <name evidence="8" type="ORF">F3B98_21790</name>
    <name evidence="7" type="ORF">F3D71_00260</name>
    <name evidence="10" type="ORF">PO382_06445</name>
    <name evidence="11" type="ORF">SAMN05192581_101738</name>
</gene>
<accession>A0A139KTA6</accession>
<evidence type="ECO:0000313" key="7">
    <source>
        <dbReference type="EMBL" id="KAA3955036.1"/>
    </source>
</evidence>
<dbReference type="NCBIfam" id="TIGR02937">
    <property type="entry name" value="sigma70-ECF"/>
    <property type="match status" value="1"/>
</dbReference>
<dbReference type="PANTHER" id="PTHR43133">
    <property type="entry name" value="RNA POLYMERASE ECF-TYPE SIGMA FACTO"/>
    <property type="match status" value="1"/>
</dbReference>
<evidence type="ECO:0000313" key="10">
    <source>
        <dbReference type="EMBL" id="MDC2741859.1"/>
    </source>
</evidence>
<evidence type="ECO:0000313" key="15">
    <source>
        <dbReference type="Proteomes" id="UP000435985"/>
    </source>
</evidence>
<dbReference type="EMBL" id="VWFO01000036">
    <property type="protein sequence ID" value="KAA4661737.1"/>
    <property type="molecule type" value="Genomic_DNA"/>
</dbReference>
<dbReference type="GO" id="GO:0016987">
    <property type="term" value="F:sigma factor activity"/>
    <property type="evidence" value="ECO:0007669"/>
    <property type="project" value="UniProtKB-KW"/>
</dbReference>
<reference evidence="11 12" key="1">
    <citation type="submission" date="2016-10" db="EMBL/GenBank/DDBJ databases">
        <authorList>
            <person name="de Groot N.N."/>
        </authorList>
    </citation>
    <scope>NUCLEOTIDE SEQUENCE [LARGE SCALE GENOMIC DNA]</scope>
    <source>
        <strain evidence="11 12">NLAE-zl-C500</strain>
    </source>
</reference>
<dbReference type="Proteomes" id="UP000375690">
    <property type="component" value="Unassembled WGS sequence"/>
</dbReference>
<dbReference type="InterPro" id="IPR014284">
    <property type="entry name" value="RNA_pol_sigma-70_dom"/>
</dbReference>
<dbReference type="InterPro" id="IPR013324">
    <property type="entry name" value="RNA_pol_sigma_r3/r4-like"/>
</dbReference>
<dbReference type="EMBL" id="VWLE01000001">
    <property type="protein sequence ID" value="KAA3955036.1"/>
    <property type="molecule type" value="Genomic_DNA"/>
</dbReference>
<evidence type="ECO:0000259" key="6">
    <source>
        <dbReference type="Pfam" id="PF08281"/>
    </source>
</evidence>
<dbReference type="InterPro" id="IPR007627">
    <property type="entry name" value="RNA_pol_sigma70_r2"/>
</dbReference>
<dbReference type="Proteomes" id="UP000435985">
    <property type="component" value="Unassembled WGS sequence"/>
</dbReference>
<evidence type="ECO:0000313" key="13">
    <source>
        <dbReference type="Proteomes" id="UP000323717"/>
    </source>
</evidence>
<dbReference type="SUPFAM" id="SSF88659">
    <property type="entry name" value="Sigma3 and sigma4 domains of RNA polymerase sigma factors"/>
    <property type="match status" value="1"/>
</dbReference>
<dbReference type="GO" id="GO:0003677">
    <property type="term" value="F:DNA binding"/>
    <property type="evidence" value="ECO:0007669"/>
    <property type="project" value="InterPro"/>
</dbReference>
<keyword evidence="2" id="KW-0805">Transcription regulation</keyword>
<dbReference type="SUPFAM" id="SSF88946">
    <property type="entry name" value="Sigma2 domain of RNA polymerase sigma factors"/>
    <property type="match status" value="1"/>
</dbReference>
<dbReference type="GO" id="GO:0006352">
    <property type="term" value="P:DNA-templated transcription initiation"/>
    <property type="evidence" value="ECO:0007669"/>
    <property type="project" value="InterPro"/>
</dbReference>
<evidence type="ECO:0000256" key="2">
    <source>
        <dbReference type="ARBA" id="ARBA00023015"/>
    </source>
</evidence>
<evidence type="ECO:0000313" key="11">
    <source>
        <dbReference type="EMBL" id="SDB77117.1"/>
    </source>
</evidence>
<dbReference type="PATRIC" id="fig|28116.10.peg.4188"/>
<dbReference type="Gene3D" id="1.10.10.10">
    <property type="entry name" value="Winged helix-like DNA-binding domain superfamily/Winged helix DNA-binding domain"/>
    <property type="match status" value="1"/>
</dbReference>
<dbReference type="STRING" id="28116.Bovatus_02949"/>
<dbReference type="Pfam" id="PF08281">
    <property type="entry name" value="Sigma70_r4_2"/>
    <property type="match status" value="1"/>
</dbReference>
<sequence>MKPESNDIDRIINSDEAAFCRFMERYSSRLYHYVFALIGQKEPAEEVVSDVFYEVWKNRKTLGGIENMNAWIQTITYRKAISYLRKETGKTELSLDGIGDFIFAPIQSPDEAMISKEEMEKINNAIQQLPPKCKHVFFLAKIEGLPYKEIADILNISVKTINNHIAFALEEIAKNLNLVLRKK</sequence>
<dbReference type="InterPro" id="IPR013325">
    <property type="entry name" value="RNA_pol_sigma_r2"/>
</dbReference>
<comment type="similarity">
    <text evidence="1">Belongs to the sigma-70 factor family. ECF subfamily.</text>
</comment>
<dbReference type="PANTHER" id="PTHR43133:SF46">
    <property type="entry name" value="RNA POLYMERASE SIGMA-70 FACTOR ECF SUBFAMILY"/>
    <property type="match status" value="1"/>
</dbReference>
<dbReference type="InterPro" id="IPR013249">
    <property type="entry name" value="RNA_pol_sigma70_r4_t2"/>
</dbReference>
<dbReference type="EMBL" id="FMYE01000017">
    <property type="protein sequence ID" value="SDB77117.1"/>
    <property type="molecule type" value="Genomic_DNA"/>
</dbReference>
<dbReference type="Proteomes" id="UP001219389">
    <property type="component" value="Unassembled WGS sequence"/>
</dbReference>